<protein>
    <submittedName>
        <fullName evidence="2">UBA/THIF-type NAD/FAD binding protein</fullName>
    </submittedName>
</protein>
<dbReference type="RefSeq" id="WP_014804506.1">
    <property type="nucleotide sequence ID" value="NC_018020.1"/>
</dbReference>
<dbReference type="GO" id="GO:0005737">
    <property type="term" value="C:cytoplasm"/>
    <property type="evidence" value="ECO:0007669"/>
    <property type="project" value="TreeGrafter"/>
</dbReference>
<dbReference type="InterPro" id="IPR000594">
    <property type="entry name" value="ThiF_NAD_FAD-bd"/>
</dbReference>
<gene>
    <name evidence="2" type="ordered locus">Turpa_3372</name>
</gene>
<name>I4B9Q3_TURPD</name>
<feature type="domain" description="THIF-type NAD/FAD binding fold" evidence="1">
    <location>
        <begin position="107"/>
        <end position="359"/>
    </location>
</feature>
<proteinExistence type="predicted"/>
<evidence type="ECO:0000259" key="1">
    <source>
        <dbReference type="Pfam" id="PF00899"/>
    </source>
</evidence>
<dbReference type="PANTHER" id="PTHR10953">
    <property type="entry name" value="UBIQUITIN-ACTIVATING ENZYME E1"/>
    <property type="match status" value="1"/>
</dbReference>
<dbReference type="InterPro" id="IPR035985">
    <property type="entry name" value="Ubiquitin-activating_enz"/>
</dbReference>
<dbReference type="InterPro" id="IPR045886">
    <property type="entry name" value="ThiF/MoeB/HesA"/>
</dbReference>
<dbReference type="OrthoDB" id="9804286at2"/>
<dbReference type="AlphaFoldDB" id="I4B9Q3"/>
<sequence length="366" mass="41457">MRERFQLKKFYRISDYQNSNVSEFPHLVSLGYDEILAKQVQGNDVTLSLLAHLDGTKSLGEICDILSKAHKISEAEIFLQVRALIDAGLLLPEHKSELLSTEEIIRYDRHLLFYSIFTENPIWHQEKLAKATVAILGVGGIGSWVAYNLACCGVGRLILIDSDFIETSNLTRQILYGPSDVGKSKIEVAVNRLRNFNPFINVIGIEKKIQNYGDLDEILPEIDFAGIDFIIQSADKPEKIHFWLDEFAYRRKISYAFAGYIEILGVVGPIVIPDKTSCLMCAEAKIHDFENADLKAIQDRFQAPSFGPINSIVSSFVVLETIKLLLGMEESQLLNQRLTYNFLKNQIDYEPYPKNPNCTQCGRKND</sequence>
<organism evidence="2 3">
    <name type="scientific">Turneriella parva (strain ATCC BAA-1111 / DSM 21527 / NCTC 11395 / H)</name>
    <name type="common">Leptospira parva</name>
    <dbReference type="NCBI Taxonomy" id="869212"/>
    <lineage>
        <taxon>Bacteria</taxon>
        <taxon>Pseudomonadati</taxon>
        <taxon>Spirochaetota</taxon>
        <taxon>Spirochaetia</taxon>
        <taxon>Leptospirales</taxon>
        <taxon>Leptospiraceae</taxon>
        <taxon>Turneriella</taxon>
    </lineage>
</organism>
<reference evidence="2 3" key="1">
    <citation type="submission" date="2012-06" db="EMBL/GenBank/DDBJ databases">
        <title>The complete chromosome of genome of Turneriella parva DSM 21527.</title>
        <authorList>
            <consortium name="US DOE Joint Genome Institute (JGI-PGF)"/>
            <person name="Lucas S."/>
            <person name="Han J."/>
            <person name="Lapidus A."/>
            <person name="Bruce D."/>
            <person name="Goodwin L."/>
            <person name="Pitluck S."/>
            <person name="Peters L."/>
            <person name="Kyrpides N."/>
            <person name="Mavromatis K."/>
            <person name="Ivanova N."/>
            <person name="Mikhailova N."/>
            <person name="Chertkov O."/>
            <person name="Detter J.C."/>
            <person name="Tapia R."/>
            <person name="Han C."/>
            <person name="Land M."/>
            <person name="Hauser L."/>
            <person name="Markowitz V."/>
            <person name="Cheng J.-F."/>
            <person name="Hugenholtz P."/>
            <person name="Woyke T."/>
            <person name="Wu D."/>
            <person name="Gronow S."/>
            <person name="Wellnitz S."/>
            <person name="Brambilla E."/>
            <person name="Klenk H.-P."/>
            <person name="Eisen J.A."/>
        </authorList>
    </citation>
    <scope>NUCLEOTIDE SEQUENCE [LARGE SCALE GENOMIC DNA]</scope>
    <source>
        <strain evidence="3">ATCC BAA-1111 / DSM 21527 / NCTC 11395 / H</strain>
    </source>
</reference>
<dbReference type="KEGG" id="tpx:Turpa_3372"/>
<keyword evidence="3" id="KW-1185">Reference proteome</keyword>
<dbReference type="GO" id="GO:0016779">
    <property type="term" value="F:nucleotidyltransferase activity"/>
    <property type="evidence" value="ECO:0007669"/>
    <property type="project" value="TreeGrafter"/>
</dbReference>
<dbReference type="HOGENOM" id="CLU_013325_8_1_12"/>
<dbReference type="GO" id="GO:0004792">
    <property type="term" value="F:thiosulfate-cyanide sulfurtransferase activity"/>
    <property type="evidence" value="ECO:0007669"/>
    <property type="project" value="TreeGrafter"/>
</dbReference>
<dbReference type="Pfam" id="PF00899">
    <property type="entry name" value="ThiF"/>
    <property type="match status" value="1"/>
</dbReference>
<evidence type="ECO:0000313" key="3">
    <source>
        <dbReference type="Proteomes" id="UP000006048"/>
    </source>
</evidence>
<dbReference type="Proteomes" id="UP000006048">
    <property type="component" value="Chromosome"/>
</dbReference>
<dbReference type="SUPFAM" id="SSF69572">
    <property type="entry name" value="Activating enzymes of the ubiquitin-like proteins"/>
    <property type="match status" value="1"/>
</dbReference>
<dbReference type="PANTHER" id="PTHR10953:SF102">
    <property type="entry name" value="ADENYLYLTRANSFERASE AND SULFURTRANSFERASE MOCS3"/>
    <property type="match status" value="1"/>
</dbReference>
<dbReference type="GO" id="GO:0008641">
    <property type="term" value="F:ubiquitin-like modifier activating enzyme activity"/>
    <property type="evidence" value="ECO:0007669"/>
    <property type="project" value="InterPro"/>
</dbReference>
<evidence type="ECO:0000313" key="2">
    <source>
        <dbReference type="EMBL" id="AFM14010.1"/>
    </source>
</evidence>
<dbReference type="Gene3D" id="3.40.50.720">
    <property type="entry name" value="NAD(P)-binding Rossmann-like Domain"/>
    <property type="match status" value="1"/>
</dbReference>
<dbReference type="STRING" id="869212.Turpa_3372"/>
<dbReference type="EMBL" id="CP002959">
    <property type="protein sequence ID" value="AFM14010.1"/>
    <property type="molecule type" value="Genomic_DNA"/>
</dbReference>
<accession>I4B9Q3</accession>